<proteinExistence type="predicted"/>
<evidence type="ECO:0000313" key="2">
    <source>
        <dbReference type="EMBL" id="JAE12619.1"/>
    </source>
</evidence>
<sequence length="104" mass="10639">MAAGDAASLRIRTRSGNSSDRSAMAVLASASATGDVRIASRTVTPFAPAPSSVVTTWPRSPVTRETTRASLVSSATPSADKTAAKASTAIFTLLPRFSPSSSVR</sequence>
<protein>
    <submittedName>
        <fullName evidence="2">Uncharacterized protein</fullName>
    </submittedName>
</protein>
<reference evidence="2" key="1">
    <citation type="submission" date="2014-09" db="EMBL/GenBank/DDBJ databases">
        <authorList>
            <person name="Magalhaes I.L.F."/>
            <person name="Oliveira U."/>
            <person name="Santos F.R."/>
            <person name="Vidigal T.H.D.A."/>
            <person name="Brescovit A.D."/>
            <person name="Santos A.J."/>
        </authorList>
    </citation>
    <scope>NUCLEOTIDE SEQUENCE</scope>
    <source>
        <tissue evidence="2">Shoot tissue taken approximately 20 cm above the soil surface</tissue>
    </source>
</reference>
<evidence type="ECO:0000256" key="1">
    <source>
        <dbReference type="SAM" id="MobiDB-lite"/>
    </source>
</evidence>
<name>A0A0A9FMU7_ARUDO</name>
<reference evidence="2" key="2">
    <citation type="journal article" date="2015" name="Data Brief">
        <title>Shoot transcriptome of the giant reed, Arundo donax.</title>
        <authorList>
            <person name="Barrero R.A."/>
            <person name="Guerrero F.D."/>
            <person name="Moolhuijzen P."/>
            <person name="Goolsby J.A."/>
            <person name="Tidwell J."/>
            <person name="Bellgard S.E."/>
            <person name="Bellgard M.I."/>
        </authorList>
    </citation>
    <scope>NUCLEOTIDE SEQUENCE</scope>
    <source>
        <tissue evidence="2">Shoot tissue taken approximately 20 cm above the soil surface</tissue>
    </source>
</reference>
<organism evidence="2">
    <name type="scientific">Arundo donax</name>
    <name type="common">Giant reed</name>
    <name type="synonym">Donax arundinaceus</name>
    <dbReference type="NCBI Taxonomy" id="35708"/>
    <lineage>
        <taxon>Eukaryota</taxon>
        <taxon>Viridiplantae</taxon>
        <taxon>Streptophyta</taxon>
        <taxon>Embryophyta</taxon>
        <taxon>Tracheophyta</taxon>
        <taxon>Spermatophyta</taxon>
        <taxon>Magnoliopsida</taxon>
        <taxon>Liliopsida</taxon>
        <taxon>Poales</taxon>
        <taxon>Poaceae</taxon>
        <taxon>PACMAD clade</taxon>
        <taxon>Arundinoideae</taxon>
        <taxon>Arundineae</taxon>
        <taxon>Arundo</taxon>
    </lineage>
</organism>
<dbReference type="AlphaFoldDB" id="A0A0A9FMU7"/>
<accession>A0A0A9FMU7</accession>
<feature type="region of interest" description="Disordered" evidence="1">
    <location>
        <begin position="1"/>
        <end position="23"/>
    </location>
</feature>
<dbReference type="EMBL" id="GBRH01185277">
    <property type="protein sequence ID" value="JAE12619.1"/>
    <property type="molecule type" value="Transcribed_RNA"/>
</dbReference>